<comment type="catalytic activity">
    <reaction evidence="1">
        <text>1-(2-carboxyphenylamino)-1-deoxy-D-ribulose 5-phosphate + H(+) = (1S,2R)-1-C-(indol-3-yl)glycerol 3-phosphate + CO2 + H2O</text>
        <dbReference type="Rhea" id="RHEA:23476"/>
        <dbReference type="ChEBI" id="CHEBI:15377"/>
        <dbReference type="ChEBI" id="CHEBI:15378"/>
        <dbReference type="ChEBI" id="CHEBI:16526"/>
        <dbReference type="ChEBI" id="CHEBI:58613"/>
        <dbReference type="ChEBI" id="CHEBI:58866"/>
        <dbReference type="EC" id="4.1.1.48"/>
    </reaction>
</comment>
<dbReference type="InterPro" id="IPR001468">
    <property type="entry name" value="Indole-3-GlycerolPSynthase_CS"/>
</dbReference>
<dbReference type="CDD" id="cd00331">
    <property type="entry name" value="IGPS"/>
    <property type="match status" value="1"/>
</dbReference>
<dbReference type="InterPro" id="IPR045186">
    <property type="entry name" value="Indole-3-glycerol_P_synth"/>
</dbReference>
<dbReference type="InterPro" id="IPR011060">
    <property type="entry name" value="RibuloseP-bd_barrel"/>
</dbReference>
<evidence type="ECO:0000313" key="10">
    <source>
        <dbReference type="EMBL" id="CAB4763440.1"/>
    </source>
</evidence>
<evidence type="ECO:0000259" key="9">
    <source>
        <dbReference type="Pfam" id="PF00218"/>
    </source>
</evidence>
<dbReference type="Pfam" id="PF00218">
    <property type="entry name" value="IGPS"/>
    <property type="match status" value="1"/>
</dbReference>
<evidence type="ECO:0000256" key="5">
    <source>
        <dbReference type="ARBA" id="ARBA00022793"/>
    </source>
</evidence>
<accession>A0A6J6UUI2</accession>
<dbReference type="UniPathway" id="UPA00035">
    <property type="reaction ID" value="UER00043"/>
</dbReference>
<organism evidence="10">
    <name type="scientific">freshwater metagenome</name>
    <dbReference type="NCBI Taxonomy" id="449393"/>
    <lineage>
        <taxon>unclassified sequences</taxon>
        <taxon>metagenomes</taxon>
        <taxon>ecological metagenomes</taxon>
    </lineage>
</organism>
<dbReference type="GO" id="GO:0000162">
    <property type="term" value="P:L-tryptophan biosynthetic process"/>
    <property type="evidence" value="ECO:0007669"/>
    <property type="project" value="UniProtKB-UniPathway"/>
</dbReference>
<dbReference type="InterPro" id="IPR013798">
    <property type="entry name" value="Indole-3-glycerol_P_synth_dom"/>
</dbReference>
<keyword evidence="4" id="KW-0028">Amino-acid biosynthesis</keyword>
<dbReference type="EC" id="4.1.1.48" evidence="3"/>
<dbReference type="FunFam" id="3.20.20.70:FF:000024">
    <property type="entry name" value="Indole-3-glycerol phosphate synthase"/>
    <property type="match status" value="1"/>
</dbReference>
<dbReference type="Gene3D" id="3.20.20.70">
    <property type="entry name" value="Aldolase class I"/>
    <property type="match status" value="1"/>
</dbReference>
<reference evidence="10" key="1">
    <citation type="submission" date="2020-05" db="EMBL/GenBank/DDBJ databases">
        <authorList>
            <person name="Chiriac C."/>
            <person name="Salcher M."/>
            <person name="Ghai R."/>
            <person name="Kavagutti S V."/>
        </authorList>
    </citation>
    <scope>NUCLEOTIDE SEQUENCE</scope>
</reference>
<evidence type="ECO:0000256" key="8">
    <source>
        <dbReference type="ARBA" id="ARBA00023239"/>
    </source>
</evidence>
<protein>
    <recommendedName>
        <fullName evidence="3">indole-3-glycerol-phosphate synthase</fullName>
        <ecNumber evidence="3">4.1.1.48</ecNumber>
    </recommendedName>
</protein>
<feature type="domain" description="Indole-3-glycerol phosphate synthase" evidence="9">
    <location>
        <begin position="16"/>
        <end position="255"/>
    </location>
</feature>
<proteinExistence type="predicted"/>
<keyword evidence="8" id="KW-0456">Lyase</keyword>
<sequence length="259" mass="27893">MARTYLDDIVAWHRQRAREDARSFDSLLEAAQQCVPTRGFISNIRATPHLAVIAEIKRKSPSKGDLNISLDPAELALQYQRGGASCLSVLTDSQHFGGSESDLRTAHDACTLPVIRKDFTVDARDICDARVMGADCVLLIAAVLSKDELVNFLEVCRAVDIDALVEVHDEAELDLALGAGATIVGVNQRDLVTFAVDQDRAVRMAPLIPLHVVKVAESGVRGRNDALALRSAGYDAILVGEHLVTSIDPGAALTDLCVD</sequence>
<dbReference type="PANTHER" id="PTHR22854">
    <property type="entry name" value="TRYPTOPHAN BIOSYNTHESIS PROTEIN"/>
    <property type="match status" value="1"/>
</dbReference>
<dbReference type="GO" id="GO:0004640">
    <property type="term" value="F:phosphoribosylanthranilate isomerase activity"/>
    <property type="evidence" value="ECO:0007669"/>
    <property type="project" value="TreeGrafter"/>
</dbReference>
<dbReference type="PROSITE" id="PS00614">
    <property type="entry name" value="IGPS"/>
    <property type="match status" value="1"/>
</dbReference>
<gene>
    <name evidence="10" type="ORF">UFOPK2870_00825</name>
</gene>
<evidence type="ECO:0000256" key="7">
    <source>
        <dbReference type="ARBA" id="ARBA00023141"/>
    </source>
</evidence>
<dbReference type="AlphaFoldDB" id="A0A6J6UUI2"/>
<comment type="pathway">
    <text evidence="2">Amino-acid biosynthesis; L-tryptophan biosynthesis; L-tryptophan from chorismate: step 4/5.</text>
</comment>
<keyword evidence="6" id="KW-0822">Tryptophan biosynthesis</keyword>
<keyword evidence="7" id="KW-0057">Aromatic amino acid biosynthesis</keyword>
<evidence type="ECO:0000256" key="4">
    <source>
        <dbReference type="ARBA" id="ARBA00022605"/>
    </source>
</evidence>
<evidence type="ECO:0000256" key="1">
    <source>
        <dbReference type="ARBA" id="ARBA00001633"/>
    </source>
</evidence>
<evidence type="ECO:0000256" key="2">
    <source>
        <dbReference type="ARBA" id="ARBA00004696"/>
    </source>
</evidence>
<evidence type="ECO:0000256" key="6">
    <source>
        <dbReference type="ARBA" id="ARBA00022822"/>
    </source>
</evidence>
<dbReference type="GO" id="GO:0004425">
    <property type="term" value="F:indole-3-glycerol-phosphate synthase activity"/>
    <property type="evidence" value="ECO:0007669"/>
    <property type="project" value="UniProtKB-EC"/>
</dbReference>
<keyword evidence="5" id="KW-0210">Decarboxylase</keyword>
<dbReference type="EMBL" id="CAEZZL010000059">
    <property type="protein sequence ID" value="CAB4763440.1"/>
    <property type="molecule type" value="Genomic_DNA"/>
</dbReference>
<dbReference type="SUPFAM" id="SSF51366">
    <property type="entry name" value="Ribulose-phoshate binding barrel"/>
    <property type="match status" value="1"/>
</dbReference>
<dbReference type="PANTHER" id="PTHR22854:SF2">
    <property type="entry name" value="INDOLE-3-GLYCEROL-PHOSPHATE SYNTHASE"/>
    <property type="match status" value="1"/>
</dbReference>
<name>A0A6J6UUI2_9ZZZZ</name>
<evidence type="ECO:0000256" key="3">
    <source>
        <dbReference type="ARBA" id="ARBA00012362"/>
    </source>
</evidence>
<dbReference type="InterPro" id="IPR013785">
    <property type="entry name" value="Aldolase_TIM"/>
</dbReference>